<accession>A0A6A9V1G8</accession>
<dbReference type="Gene3D" id="1.10.1040.10">
    <property type="entry name" value="N-(1-d-carboxylethyl)-l-norvaline Dehydrogenase, domain 2"/>
    <property type="match status" value="1"/>
</dbReference>
<feature type="binding site" evidence="7">
    <location>
        <begin position="45"/>
        <end position="47"/>
    </location>
    <ligand>
        <name>NADP(+)</name>
        <dbReference type="ChEBI" id="CHEBI:58349"/>
    </ligand>
</feature>
<keyword evidence="2 4" id="KW-0560">Oxidoreductase</keyword>
<gene>
    <name evidence="10" type="primary">gndA</name>
    <name evidence="10" type="ORF">GC722_15365</name>
</gene>
<dbReference type="SUPFAM" id="SSF48179">
    <property type="entry name" value="6-phosphogluconate dehydrogenase C-terminal domain-like"/>
    <property type="match status" value="1"/>
</dbReference>
<keyword evidence="4 8" id="KW-0521">NADP</keyword>
<dbReference type="FunFam" id="3.40.50.720:FF:000007">
    <property type="entry name" value="6-phosphogluconate dehydrogenase, decarboxylating"/>
    <property type="match status" value="1"/>
</dbReference>
<dbReference type="Pfam" id="PF00393">
    <property type="entry name" value="6PGD"/>
    <property type="match status" value="1"/>
</dbReference>
<keyword evidence="4 8" id="KW-0570">Pentose shunt</keyword>
<dbReference type="Pfam" id="PF03446">
    <property type="entry name" value="NAD_binding_2"/>
    <property type="match status" value="1"/>
</dbReference>
<dbReference type="GO" id="GO:0019521">
    <property type="term" value="P:D-gluconate metabolic process"/>
    <property type="evidence" value="ECO:0007669"/>
    <property type="project" value="UniProtKB-KW"/>
</dbReference>
<feature type="binding site" description="in other chain" evidence="6">
    <location>
        <position position="299"/>
    </location>
    <ligand>
        <name>substrate</name>
        <note>ligand shared between dimeric partners</note>
    </ligand>
</feature>
<reference evidence="10 11" key="1">
    <citation type="submission" date="2019-12" db="EMBL/GenBank/DDBJ databases">
        <title>Auraticoccus cholistani sp. nov., an actinomycete isolated from soil of Cholistan desert.</title>
        <authorList>
            <person name="Cheema M.T."/>
        </authorList>
    </citation>
    <scope>NUCLEOTIDE SEQUENCE [LARGE SCALE GENOMIC DNA]</scope>
    <source>
        <strain evidence="10 11">F435</strain>
    </source>
</reference>
<evidence type="ECO:0000256" key="2">
    <source>
        <dbReference type="ARBA" id="ARBA00023002"/>
    </source>
</evidence>
<feature type="binding site" evidence="6">
    <location>
        <position position="463"/>
    </location>
    <ligand>
        <name>substrate</name>
        <note>ligand shared between dimeric partners</note>
    </ligand>
</feature>
<dbReference type="GO" id="GO:0004616">
    <property type="term" value="F:phosphogluconate dehydrogenase (decarboxylating) activity"/>
    <property type="evidence" value="ECO:0007669"/>
    <property type="project" value="UniProtKB-EC"/>
</dbReference>
<keyword evidence="3 8" id="KW-0311">Gluconate utilization</keyword>
<dbReference type="Proteomes" id="UP000435304">
    <property type="component" value="Unassembled WGS sequence"/>
</dbReference>
<evidence type="ECO:0000256" key="4">
    <source>
        <dbReference type="PIRNR" id="PIRNR000109"/>
    </source>
</evidence>
<dbReference type="InterPro" id="IPR006113">
    <property type="entry name" value="6PGDH_Gnd/GntZ"/>
</dbReference>
<dbReference type="GO" id="GO:0050661">
    <property type="term" value="F:NADP binding"/>
    <property type="evidence" value="ECO:0007669"/>
    <property type="project" value="InterPro"/>
</dbReference>
<proteinExistence type="inferred from homology"/>
<feature type="binding site" evidence="7">
    <location>
        <begin position="21"/>
        <end position="26"/>
    </location>
    <ligand>
        <name>NADP(+)</name>
        <dbReference type="ChEBI" id="CHEBI:58349"/>
    </ligand>
</feature>
<evidence type="ECO:0000259" key="9">
    <source>
        <dbReference type="SMART" id="SM01350"/>
    </source>
</evidence>
<dbReference type="NCBIfam" id="TIGR00873">
    <property type="entry name" value="gnd"/>
    <property type="match status" value="1"/>
</dbReference>
<dbReference type="UniPathway" id="UPA00115">
    <property type="reaction ID" value="UER00410"/>
</dbReference>
<dbReference type="AlphaFoldDB" id="A0A6A9V1G8"/>
<feature type="domain" description="6-phosphogluconate dehydrogenase C-terminal" evidence="9">
    <location>
        <begin position="190"/>
        <end position="479"/>
    </location>
</feature>
<dbReference type="NCBIfam" id="NF006765">
    <property type="entry name" value="PRK09287.1"/>
    <property type="match status" value="1"/>
</dbReference>
<organism evidence="10 11">
    <name type="scientific">Auraticoccus cholistanensis</name>
    <dbReference type="NCBI Taxonomy" id="2656650"/>
    <lineage>
        <taxon>Bacteria</taxon>
        <taxon>Bacillati</taxon>
        <taxon>Actinomycetota</taxon>
        <taxon>Actinomycetes</taxon>
        <taxon>Propionibacteriales</taxon>
        <taxon>Propionibacteriaceae</taxon>
        <taxon>Auraticoccus</taxon>
    </lineage>
</organism>
<name>A0A6A9V1G8_9ACTN</name>
<feature type="binding site" evidence="7">
    <location>
        <position position="114"/>
    </location>
    <ligand>
        <name>NADP(+)</name>
        <dbReference type="ChEBI" id="CHEBI:58349"/>
    </ligand>
</feature>
<comment type="subunit">
    <text evidence="4">Homodimer.</text>
</comment>
<evidence type="ECO:0000313" key="10">
    <source>
        <dbReference type="EMBL" id="MVA77389.1"/>
    </source>
</evidence>
<dbReference type="EMBL" id="WPCU01000010">
    <property type="protein sequence ID" value="MVA77389.1"/>
    <property type="molecule type" value="Genomic_DNA"/>
</dbReference>
<protein>
    <recommendedName>
        <fullName evidence="4 8">6-phosphogluconate dehydrogenase, decarboxylating</fullName>
        <ecNumber evidence="4 8">1.1.1.44</ecNumber>
    </recommendedName>
</protein>
<dbReference type="FunFam" id="1.10.1040.10:FF:000002">
    <property type="entry name" value="6-phosphogluconate dehydrogenase, decarboxylating"/>
    <property type="match status" value="1"/>
</dbReference>
<feature type="binding site" description="in other chain" evidence="6">
    <location>
        <begin position="140"/>
        <end position="142"/>
    </location>
    <ligand>
        <name>substrate</name>
        <note>ligand shared between dimeric partners</note>
    </ligand>
</feature>
<dbReference type="PRINTS" id="PR00076">
    <property type="entry name" value="6PGDHDRGNASE"/>
</dbReference>
<comment type="caution">
    <text evidence="10">The sequence shown here is derived from an EMBL/GenBank/DDBJ whole genome shotgun (WGS) entry which is preliminary data.</text>
</comment>
<evidence type="ECO:0000256" key="6">
    <source>
        <dbReference type="PIRSR" id="PIRSR000109-2"/>
    </source>
</evidence>
<evidence type="ECO:0000256" key="8">
    <source>
        <dbReference type="RuleBase" id="RU000485"/>
    </source>
</evidence>
<evidence type="ECO:0000256" key="1">
    <source>
        <dbReference type="ARBA" id="ARBA00008419"/>
    </source>
</evidence>
<comment type="pathway">
    <text evidence="4 8">Carbohydrate degradation; pentose phosphate pathway; D-ribulose 5-phosphate from D-glucose 6-phosphate (oxidative stage): step 3/3.</text>
</comment>
<dbReference type="EC" id="1.1.1.44" evidence="4 8"/>
<evidence type="ECO:0000256" key="5">
    <source>
        <dbReference type="PIRSR" id="PIRSR000109-1"/>
    </source>
</evidence>
<dbReference type="InterPro" id="IPR036291">
    <property type="entry name" value="NAD(P)-bd_dom_sf"/>
</dbReference>
<evidence type="ECO:0000256" key="3">
    <source>
        <dbReference type="ARBA" id="ARBA00023064"/>
    </source>
</evidence>
<dbReference type="PIRSF" id="PIRSF000109">
    <property type="entry name" value="6PGD"/>
    <property type="match status" value="1"/>
</dbReference>
<dbReference type="SUPFAM" id="SSF51735">
    <property type="entry name" value="NAD(P)-binding Rossmann-fold domains"/>
    <property type="match status" value="1"/>
</dbReference>
<feature type="binding site" description="in other chain" evidence="6">
    <location>
        <position position="202"/>
    </location>
    <ligand>
        <name>substrate</name>
        <note>ligand shared between dimeric partners</note>
    </ligand>
</feature>
<feature type="binding site" description="in other chain" evidence="6">
    <location>
        <position position="114"/>
    </location>
    <ligand>
        <name>substrate</name>
        <note>ligand shared between dimeric partners</note>
    </ligand>
</feature>
<feature type="binding site" evidence="7">
    <location>
        <begin position="86"/>
        <end position="88"/>
    </location>
    <ligand>
        <name>NADP(+)</name>
        <dbReference type="ChEBI" id="CHEBI:58349"/>
    </ligand>
</feature>
<dbReference type="InterPro" id="IPR013328">
    <property type="entry name" value="6PGD_dom2"/>
</dbReference>
<feature type="active site" description="Proton donor" evidence="5">
    <location>
        <position position="201"/>
    </location>
</feature>
<feature type="binding site" evidence="6">
    <location>
        <position position="457"/>
    </location>
    <ligand>
        <name>substrate</name>
        <note>ligand shared between dimeric partners</note>
    </ligand>
</feature>
<dbReference type="InterPro" id="IPR008927">
    <property type="entry name" value="6-PGluconate_DH-like_C_sf"/>
</dbReference>
<dbReference type="FunFam" id="1.20.5.320:FF:000004">
    <property type="entry name" value="6-phosphogluconate dehydrogenase, decarboxylating"/>
    <property type="match status" value="1"/>
</dbReference>
<sequence length="489" mass="51891">MTEKSPAQEPAAPTANIGVVGLAVMGSNLARNLASREGNVVAVTNRTDAKVDRLIEDHPEAGFVPSYSIADFAASLTTPRTAIIMVKAGRATDAVIDELCEVFEPGDIIVDGGNALFTDTIRREAAVRAKGINFVGCGISGGEEGALRGPSLMPGGSAEAWQTLGPILESIAAVAQGEPCVTHVGTDGAGHFVKMVHNGIEYADMQLIAESYDLLRRVLGQTPEQAAETFAEWNRGDLESYLIEITAEVLRHVDADTGQPLVDVVLDAAGAKGTGSWTVQTALDLGVPVSGIAEAVFARSLSSQADVRAASRDLPGPASAPAVDDPAGFVEDVRLALYASKVLAYAQGFDEITAGAKTYGWQIDRGEVARIWRAGCIIRARFLDRITEAYRDQPELVTLLTAPVFVEVLEAAQQAWRRVVSVAVAAGVPVPGFSAALAHYDALRSERLPAALIQAQRDFFGAHTYRRTDREGTFHTLWSGDRSEIAAEA</sequence>
<comment type="catalytic activity">
    <reaction evidence="4 8">
        <text>6-phospho-D-gluconate + NADP(+) = D-ribulose 5-phosphate + CO2 + NADPH</text>
        <dbReference type="Rhea" id="RHEA:10116"/>
        <dbReference type="ChEBI" id="CHEBI:16526"/>
        <dbReference type="ChEBI" id="CHEBI:57783"/>
        <dbReference type="ChEBI" id="CHEBI:58121"/>
        <dbReference type="ChEBI" id="CHEBI:58349"/>
        <dbReference type="ChEBI" id="CHEBI:58759"/>
        <dbReference type="EC" id="1.1.1.44"/>
    </reaction>
</comment>
<comment type="function">
    <text evidence="4">Catalyzes the oxidative decarboxylation of 6-phosphogluconate to ribulose 5-phosphate and CO(2), with concomitant reduction of NADP to NADPH.</text>
</comment>
<dbReference type="GO" id="GO:0006098">
    <property type="term" value="P:pentose-phosphate shunt"/>
    <property type="evidence" value="ECO:0007669"/>
    <property type="project" value="UniProtKB-UniPathway"/>
</dbReference>
<feature type="binding site" description="in other chain" evidence="6">
    <location>
        <position position="272"/>
    </location>
    <ligand>
        <name>substrate</name>
        <note>ligand shared between dimeric partners</note>
    </ligand>
</feature>
<evidence type="ECO:0000313" key="11">
    <source>
        <dbReference type="Proteomes" id="UP000435304"/>
    </source>
</evidence>
<dbReference type="PANTHER" id="PTHR11811">
    <property type="entry name" value="6-PHOSPHOGLUCONATE DEHYDROGENASE"/>
    <property type="match status" value="1"/>
</dbReference>
<keyword evidence="11" id="KW-1185">Reference proteome</keyword>
<feature type="binding site" description="in other chain" evidence="6">
    <location>
        <begin position="197"/>
        <end position="198"/>
    </location>
    <ligand>
        <name>substrate</name>
        <note>ligand shared between dimeric partners</note>
    </ligand>
</feature>
<dbReference type="InterPro" id="IPR006115">
    <property type="entry name" value="6PGDH_NADP-bd"/>
</dbReference>
<evidence type="ECO:0000256" key="7">
    <source>
        <dbReference type="PIRSR" id="PIRSR000109-3"/>
    </source>
</evidence>
<feature type="active site" description="Proton acceptor" evidence="5">
    <location>
        <position position="194"/>
    </location>
</feature>
<dbReference type="Gene3D" id="3.40.50.720">
    <property type="entry name" value="NAD(P)-binding Rossmann-like Domain"/>
    <property type="match status" value="1"/>
</dbReference>
<comment type="similarity">
    <text evidence="1 4 8">Belongs to the 6-phosphogluconate dehydrogenase family.</text>
</comment>
<dbReference type="InterPro" id="IPR006114">
    <property type="entry name" value="6PGDH_C"/>
</dbReference>
<dbReference type="SMART" id="SM01350">
    <property type="entry name" value="6PGD"/>
    <property type="match status" value="1"/>
</dbReference>
<dbReference type="RefSeq" id="WP_156611570.1">
    <property type="nucleotide sequence ID" value="NZ_WPCU01000010.1"/>
</dbReference>
<dbReference type="Gene3D" id="1.20.5.320">
    <property type="entry name" value="6-Phosphogluconate Dehydrogenase, domain 3"/>
    <property type="match status" value="1"/>
</dbReference>
<dbReference type="InterPro" id="IPR006183">
    <property type="entry name" value="Pgluconate_DH"/>
</dbReference>